<dbReference type="HOGENOM" id="CLU_756652_0_0_1"/>
<organism evidence="2 3">
    <name type="scientific">Lodderomyces elongisporus (strain ATCC 11503 / CBS 2605 / JCM 1781 / NBRC 1676 / NRRL YB-4239)</name>
    <name type="common">Yeast</name>
    <name type="synonym">Saccharomyces elongisporus</name>
    <dbReference type="NCBI Taxonomy" id="379508"/>
    <lineage>
        <taxon>Eukaryota</taxon>
        <taxon>Fungi</taxon>
        <taxon>Dikarya</taxon>
        <taxon>Ascomycota</taxon>
        <taxon>Saccharomycotina</taxon>
        <taxon>Pichiomycetes</taxon>
        <taxon>Debaryomycetaceae</taxon>
        <taxon>Candida/Lodderomyces clade</taxon>
        <taxon>Lodderomyces</taxon>
    </lineage>
</organism>
<accession>A5E7P7</accession>
<feature type="chain" id="PRO_5002681848" evidence="1">
    <location>
        <begin position="20"/>
        <end position="366"/>
    </location>
</feature>
<dbReference type="AlphaFoldDB" id="A5E7P7"/>
<name>A5E7P7_LODEL</name>
<dbReference type="InParanoid" id="A5E7P7"/>
<evidence type="ECO:0000313" key="2">
    <source>
        <dbReference type="EMBL" id="EDK47455.1"/>
    </source>
</evidence>
<dbReference type="VEuPathDB" id="FungiDB:LELG_05636"/>
<gene>
    <name evidence="2" type="ORF">LELG_05636</name>
</gene>
<dbReference type="GeneID" id="5230293"/>
<dbReference type="KEGG" id="lel:PVL30_004395"/>
<reference evidence="2 3" key="1">
    <citation type="journal article" date="2009" name="Nature">
        <title>Evolution of pathogenicity and sexual reproduction in eight Candida genomes.</title>
        <authorList>
            <person name="Butler G."/>
            <person name="Rasmussen M.D."/>
            <person name="Lin M.F."/>
            <person name="Santos M.A."/>
            <person name="Sakthikumar S."/>
            <person name="Munro C.A."/>
            <person name="Rheinbay E."/>
            <person name="Grabherr M."/>
            <person name="Forche A."/>
            <person name="Reedy J.L."/>
            <person name="Agrafioti I."/>
            <person name="Arnaud M.B."/>
            <person name="Bates S."/>
            <person name="Brown A.J."/>
            <person name="Brunke S."/>
            <person name="Costanzo M.C."/>
            <person name="Fitzpatrick D.A."/>
            <person name="de Groot P.W."/>
            <person name="Harris D."/>
            <person name="Hoyer L.L."/>
            <person name="Hube B."/>
            <person name="Klis F.M."/>
            <person name="Kodira C."/>
            <person name="Lennard N."/>
            <person name="Logue M.E."/>
            <person name="Martin R."/>
            <person name="Neiman A.M."/>
            <person name="Nikolaou E."/>
            <person name="Quail M.A."/>
            <person name="Quinn J."/>
            <person name="Santos M.C."/>
            <person name="Schmitzberger F.F."/>
            <person name="Sherlock G."/>
            <person name="Shah P."/>
            <person name="Silverstein K.A."/>
            <person name="Skrzypek M.S."/>
            <person name="Soll D."/>
            <person name="Staggs R."/>
            <person name="Stansfield I."/>
            <person name="Stumpf M.P."/>
            <person name="Sudbery P.E."/>
            <person name="Srikantha T."/>
            <person name="Zeng Q."/>
            <person name="Berman J."/>
            <person name="Berriman M."/>
            <person name="Heitman J."/>
            <person name="Gow N.A."/>
            <person name="Lorenz M.C."/>
            <person name="Birren B.W."/>
            <person name="Kellis M."/>
            <person name="Cuomo C.A."/>
        </authorList>
    </citation>
    <scope>NUCLEOTIDE SEQUENCE [LARGE SCALE GENOMIC DNA]</scope>
    <source>
        <strain evidence="3">ATCC 11503 / BCRC 21390 / CBS 2605 / JCM 1781 / NBRC 1676 / NRRL YB-4239</strain>
    </source>
</reference>
<evidence type="ECO:0000256" key="1">
    <source>
        <dbReference type="SAM" id="SignalP"/>
    </source>
</evidence>
<keyword evidence="1" id="KW-0732">Signal</keyword>
<dbReference type="Proteomes" id="UP000001996">
    <property type="component" value="Unassembled WGS sequence"/>
</dbReference>
<feature type="signal peptide" evidence="1">
    <location>
        <begin position="1"/>
        <end position="19"/>
    </location>
</feature>
<proteinExistence type="predicted"/>
<protein>
    <submittedName>
        <fullName evidence="2">Uncharacterized protein</fullName>
    </submittedName>
</protein>
<keyword evidence="3" id="KW-1185">Reference proteome</keyword>
<dbReference type="OrthoDB" id="10502460at2759"/>
<dbReference type="EMBL" id="CH981534">
    <property type="protein sequence ID" value="EDK47455.1"/>
    <property type="molecule type" value="Genomic_DNA"/>
</dbReference>
<evidence type="ECO:0000313" key="3">
    <source>
        <dbReference type="Proteomes" id="UP000001996"/>
    </source>
</evidence>
<sequence>MKFSNVLIAAAAYIVASNAAAIPAAPETSKTLVAARNLDLNTEVDAKLVARQDAADDSVNTIVKRGTEDLLSKVPLGTIIKAVDLVLAGTISDVDSLLSFLGITVADAGALGLSTVDGLGALVSQLVGLIGQTVDGLLSKRDVESILKKIPLGALSEAVGLVVTGTIGTVNDLLTFLDLTLDDVAELGLSTADGAGSLVSLLVGLIGQTVDGLLSKRGLEDLLSKVPLGTIIKAVDLVLAGTISDVDSLLSFLGITVADAGALGLSTVDGLGALVSQLVGLIGKTADGLLSKRGLEDLLSKVPLGTIIKAVDLVLAGTISDVDSLLSFLGITVADAGALGLSTVDGLGALVSQLVGLIGNAVDGLL</sequence>